<dbReference type="EMBL" id="LVLJ01002338">
    <property type="protein sequence ID" value="OAE25454.1"/>
    <property type="molecule type" value="Genomic_DNA"/>
</dbReference>
<dbReference type="Proteomes" id="UP000077202">
    <property type="component" value="Unassembled WGS sequence"/>
</dbReference>
<proteinExistence type="predicted"/>
<organism evidence="1 2">
    <name type="scientific">Marchantia polymorpha subsp. ruderalis</name>
    <dbReference type="NCBI Taxonomy" id="1480154"/>
    <lineage>
        <taxon>Eukaryota</taxon>
        <taxon>Viridiplantae</taxon>
        <taxon>Streptophyta</taxon>
        <taxon>Embryophyta</taxon>
        <taxon>Marchantiophyta</taxon>
        <taxon>Marchantiopsida</taxon>
        <taxon>Marchantiidae</taxon>
        <taxon>Marchantiales</taxon>
        <taxon>Marchantiaceae</taxon>
        <taxon>Marchantia</taxon>
    </lineage>
</organism>
<name>A0A176VXB0_MARPO</name>
<dbReference type="AlphaFoldDB" id="A0A176VXB0"/>
<accession>A0A176VXB0</accession>
<keyword evidence="2" id="KW-1185">Reference proteome</keyword>
<protein>
    <submittedName>
        <fullName evidence="1">Uncharacterized protein</fullName>
    </submittedName>
</protein>
<evidence type="ECO:0000313" key="2">
    <source>
        <dbReference type="Proteomes" id="UP000077202"/>
    </source>
</evidence>
<comment type="caution">
    <text evidence="1">The sequence shown here is derived from an EMBL/GenBank/DDBJ whole genome shotgun (WGS) entry which is preliminary data.</text>
</comment>
<gene>
    <name evidence="1" type="ORF">AXG93_2818s1320</name>
</gene>
<sequence length="122" mass="13395">MLVFRTHMTAAAMAALQPSYYPVVPAVSLVNPNDFAVGSMNIGPVVNYDVIWDVILRLAHDIKDDTQSITRMLYETPQMYSPQIYVDGGHFESALLDTVPKLPTTSLLLNVLIPGGIVLTSF</sequence>
<reference evidence="1" key="1">
    <citation type="submission" date="2016-03" db="EMBL/GenBank/DDBJ databases">
        <title>Mechanisms controlling the formation of the plant cell surface in tip-growing cells are functionally conserved among land plants.</title>
        <authorList>
            <person name="Honkanen S."/>
            <person name="Jones V.A."/>
            <person name="Morieri G."/>
            <person name="Champion C."/>
            <person name="Hetherington A.J."/>
            <person name="Kelly S."/>
            <person name="Saint-Marcoux D."/>
            <person name="Proust H."/>
            <person name="Prescott H."/>
            <person name="Dolan L."/>
        </authorList>
    </citation>
    <scope>NUCLEOTIDE SEQUENCE [LARGE SCALE GENOMIC DNA]</scope>
    <source>
        <tissue evidence="1">Whole gametophyte</tissue>
    </source>
</reference>
<evidence type="ECO:0000313" key="1">
    <source>
        <dbReference type="EMBL" id="OAE25454.1"/>
    </source>
</evidence>